<keyword evidence="2" id="KW-1133">Transmembrane helix</keyword>
<sequence>MGLAAVLVAGYVGKDMAAIGEAAFDDTGRVPREVLFAAAGSAKRAHATGLHGLQLLAVLAILCDAGRPRPRRAGTVLAVAALGYAAFFGAVTETAYAGRAPYDPTAPVGVLLAADVLITGTAAVLVLARTAPARRAQDPGPDAGKTPLVERTGR</sequence>
<name>A0AAJ2PKX2_9ACTN</name>
<keyword evidence="2" id="KW-0812">Transmembrane</keyword>
<comment type="caution">
    <text evidence="3">The sequence shown here is derived from an EMBL/GenBank/DDBJ whole genome shotgun (WGS) entry which is preliminary data.</text>
</comment>
<accession>A0AAJ2PKX2</accession>
<protein>
    <submittedName>
        <fullName evidence="3">Uncharacterized protein</fullName>
    </submittedName>
</protein>
<organism evidence="3 4">
    <name type="scientific">Streptomyces europaeiscabiei</name>
    <dbReference type="NCBI Taxonomy" id="146819"/>
    <lineage>
        <taxon>Bacteria</taxon>
        <taxon>Bacillati</taxon>
        <taxon>Actinomycetota</taxon>
        <taxon>Actinomycetes</taxon>
        <taxon>Kitasatosporales</taxon>
        <taxon>Streptomycetaceae</taxon>
        <taxon>Streptomyces</taxon>
    </lineage>
</organism>
<reference evidence="3" key="1">
    <citation type="journal article" date="2023" name="Microb. Genom.">
        <title>Mesoterricola silvestris gen. nov., sp. nov., Mesoterricola sediminis sp. nov., Geothrix oryzae sp. nov., Geothrix edaphica sp. nov., Geothrix rubra sp. nov., and Geothrix limicola sp. nov., six novel members of Acidobacteriota isolated from soils.</title>
        <authorList>
            <person name="Weisberg A.J."/>
            <person name="Pearce E."/>
            <person name="Kramer C.G."/>
            <person name="Chang J.H."/>
            <person name="Clarke C.R."/>
        </authorList>
    </citation>
    <scope>NUCLEOTIDE SEQUENCE</scope>
    <source>
        <strain evidence="3">ND06-05F</strain>
    </source>
</reference>
<keyword evidence="2" id="KW-0472">Membrane</keyword>
<feature type="transmembrane region" description="Helical" evidence="2">
    <location>
        <begin position="108"/>
        <end position="128"/>
    </location>
</feature>
<evidence type="ECO:0000313" key="3">
    <source>
        <dbReference type="EMBL" id="MDX3129053.1"/>
    </source>
</evidence>
<dbReference type="RefSeq" id="WP_319689539.1">
    <property type="nucleotide sequence ID" value="NZ_JARAWN010000015.1"/>
</dbReference>
<dbReference type="AlphaFoldDB" id="A0AAJ2PKX2"/>
<evidence type="ECO:0000256" key="2">
    <source>
        <dbReference type="SAM" id="Phobius"/>
    </source>
</evidence>
<dbReference type="EMBL" id="JARAWN010000015">
    <property type="protein sequence ID" value="MDX3129053.1"/>
    <property type="molecule type" value="Genomic_DNA"/>
</dbReference>
<evidence type="ECO:0000313" key="4">
    <source>
        <dbReference type="Proteomes" id="UP001273589"/>
    </source>
</evidence>
<gene>
    <name evidence="3" type="ORF">PV367_04395</name>
</gene>
<feature type="transmembrane region" description="Helical" evidence="2">
    <location>
        <begin position="75"/>
        <end position="96"/>
    </location>
</feature>
<proteinExistence type="predicted"/>
<evidence type="ECO:0000256" key="1">
    <source>
        <dbReference type="SAM" id="MobiDB-lite"/>
    </source>
</evidence>
<feature type="region of interest" description="Disordered" evidence="1">
    <location>
        <begin position="134"/>
        <end position="154"/>
    </location>
</feature>
<dbReference type="Proteomes" id="UP001273589">
    <property type="component" value="Unassembled WGS sequence"/>
</dbReference>